<organism evidence="7 8">
    <name type="scientific">Bacteroides eggerthii 1_2_48FAA</name>
    <dbReference type="NCBI Taxonomy" id="665953"/>
    <lineage>
        <taxon>Bacteria</taxon>
        <taxon>Pseudomonadati</taxon>
        <taxon>Bacteroidota</taxon>
        <taxon>Bacteroidia</taxon>
        <taxon>Bacteroidales</taxon>
        <taxon>Bacteroidaceae</taxon>
        <taxon>Bacteroides</taxon>
    </lineage>
</organism>
<sequence>MGEQNYSSSRIAKNTVALYIRSFISMLIALYTSRLLLKALGIDDFGIYNVVGGVVMLFSFLNSTLVVSSQRFLNYEMGKGNYTGINEVFCTSVNIQLLIAIIIFIMGEASGLYLLYHYLSIPQERMFAAFWVLQFSILTLIVNILSVPYNAFIIAKEDMKSFAYIDILGSILKLSAVFAVITFVGDRLIFYALLILLVQIIIRFIYSFYCNHKYAEVKYHFCRNDKLMKEMLSFSSWTSLSGITSLLNNYGIGILYNMFYGVAVNAAIGISNQIHAAVWTLLGNFTTSFNPQITKNYASGDWNRVKQLHFTGAKLSFFLMSLLSVPIILNTKHLLGLWLIDVPPYTDVFTQIILCIALISSLTSTSNTLVRSTGKIKSYELILNGIIVFFFFLSFICFRLHFPLYVPYLMLLFSSVTLSFFEGYRSCKCIGISCRRYFYSVHFRMLLSFFIGLSVVSFFPLETEGIIYLLVRLLYAVIVIALCEYLIGFNNRERNFLKQTVSKIWHKFF</sequence>
<feature type="transmembrane region" description="Helical" evidence="6">
    <location>
        <begin position="128"/>
        <end position="149"/>
    </location>
</feature>
<comment type="subcellular location">
    <subcellularLocation>
        <location evidence="1">Cell membrane</location>
        <topology evidence="1">Multi-pass membrane protein</topology>
    </subcellularLocation>
</comment>
<dbReference type="GO" id="GO:0005886">
    <property type="term" value="C:plasma membrane"/>
    <property type="evidence" value="ECO:0007669"/>
    <property type="project" value="UniProtKB-SubCell"/>
</dbReference>
<name>E5WZZ2_9BACE</name>
<proteinExistence type="predicted"/>
<feature type="transmembrane region" description="Helical" evidence="6">
    <location>
        <begin position="349"/>
        <end position="369"/>
    </location>
</feature>
<keyword evidence="4 6" id="KW-1133">Transmembrane helix</keyword>
<feature type="transmembrane region" description="Helical" evidence="6">
    <location>
        <begin position="161"/>
        <end position="183"/>
    </location>
</feature>
<evidence type="ECO:0000313" key="7">
    <source>
        <dbReference type="EMBL" id="EFV29541.1"/>
    </source>
</evidence>
<dbReference type="AlphaFoldDB" id="E5WZZ2"/>
<dbReference type="PANTHER" id="PTHR30250:SF26">
    <property type="entry name" value="PSMA PROTEIN"/>
    <property type="match status" value="1"/>
</dbReference>
<evidence type="ECO:0000256" key="4">
    <source>
        <dbReference type="ARBA" id="ARBA00022989"/>
    </source>
</evidence>
<evidence type="ECO:0000256" key="1">
    <source>
        <dbReference type="ARBA" id="ARBA00004651"/>
    </source>
</evidence>
<feature type="transmembrane region" description="Helical" evidence="6">
    <location>
        <begin position="189"/>
        <end position="210"/>
    </location>
</feature>
<accession>E5WZZ2</accession>
<evidence type="ECO:0000256" key="3">
    <source>
        <dbReference type="ARBA" id="ARBA00022692"/>
    </source>
</evidence>
<dbReference type="EMBL" id="ACWG01000028">
    <property type="protein sequence ID" value="EFV29541.1"/>
    <property type="molecule type" value="Genomic_DNA"/>
</dbReference>
<feature type="transmembrane region" description="Helical" evidence="6">
    <location>
        <begin position="381"/>
        <end position="402"/>
    </location>
</feature>
<evidence type="ECO:0000313" key="8">
    <source>
        <dbReference type="Proteomes" id="UP000003246"/>
    </source>
</evidence>
<keyword evidence="2" id="KW-1003">Cell membrane</keyword>
<feature type="transmembrane region" description="Helical" evidence="6">
    <location>
        <begin position="258"/>
        <end position="287"/>
    </location>
</feature>
<dbReference type="InterPro" id="IPR002797">
    <property type="entry name" value="Polysacc_synth"/>
</dbReference>
<feature type="transmembrane region" description="Helical" evidence="6">
    <location>
        <begin position="308"/>
        <end position="329"/>
    </location>
</feature>
<keyword evidence="5 6" id="KW-0472">Membrane</keyword>
<feature type="transmembrane region" description="Helical" evidence="6">
    <location>
        <begin position="465"/>
        <end position="487"/>
    </location>
</feature>
<keyword evidence="3 6" id="KW-0812">Transmembrane</keyword>
<feature type="transmembrane region" description="Helical" evidence="6">
    <location>
        <begin position="45"/>
        <end position="67"/>
    </location>
</feature>
<evidence type="ECO:0000256" key="6">
    <source>
        <dbReference type="SAM" id="Phobius"/>
    </source>
</evidence>
<dbReference type="HOGENOM" id="CLU_040798_1_0_10"/>
<feature type="transmembrane region" description="Helical" evidence="6">
    <location>
        <begin position="231"/>
        <end position="252"/>
    </location>
</feature>
<reference evidence="7 8" key="1">
    <citation type="submission" date="2010-10" db="EMBL/GenBank/DDBJ databases">
        <title>The Genome Sequence of Bacteroides eggerthii strain 1_2_48FAA.</title>
        <authorList>
            <consortium name="The Broad Institute Genome Sequencing Platform"/>
            <person name="Ward D."/>
            <person name="Earl A."/>
            <person name="Feldgarden M."/>
            <person name="Young S.K."/>
            <person name="Gargeya S."/>
            <person name="Zeng Q."/>
            <person name="Alvarado L."/>
            <person name="Berlin A."/>
            <person name="Bochicchio J."/>
            <person name="Chapman S.B."/>
            <person name="Chen Z."/>
            <person name="Freedman E."/>
            <person name="Gellesch M."/>
            <person name="Goldberg J."/>
            <person name="Griggs A."/>
            <person name="Gujja S."/>
            <person name="Heilman E."/>
            <person name="Heiman D."/>
            <person name="Howarth C."/>
            <person name="Mehta T."/>
            <person name="Neiman D."/>
            <person name="Pearson M."/>
            <person name="Roberts A."/>
            <person name="Saif S."/>
            <person name="Shea T."/>
            <person name="Shenoy N."/>
            <person name="Sisk P."/>
            <person name="Stolte C."/>
            <person name="Sykes S."/>
            <person name="White J."/>
            <person name="Yandava C."/>
            <person name="Allen-Vercoe E."/>
            <person name="Ambrose C."/>
            <person name="Strauss J."/>
            <person name="Daigneault M."/>
            <person name="Haas B."/>
            <person name="Nusbaum C."/>
            <person name="Birren B."/>
        </authorList>
    </citation>
    <scope>NUCLEOTIDE SEQUENCE [LARGE SCALE GENOMIC DNA]</scope>
    <source>
        <strain evidence="7 8">1_2_48FAA</strain>
    </source>
</reference>
<evidence type="ECO:0000256" key="2">
    <source>
        <dbReference type="ARBA" id="ARBA00022475"/>
    </source>
</evidence>
<dbReference type="Pfam" id="PF01943">
    <property type="entry name" value="Polysacc_synt"/>
    <property type="match status" value="1"/>
</dbReference>
<dbReference type="InterPro" id="IPR050833">
    <property type="entry name" value="Poly_Biosynth_Transport"/>
</dbReference>
<feature type="transmembrane region" description="Helical" evidence="6">
    <location>
        <begin position="16"/>
        <end position="33"/>
    </location>
</feature>
<dbReference type="Proteomes" id="UP000003246">
    <property type="component" value="Unassembled WGS sequence"/>
</dbReference>
<dbReference type="PANTHER" id="PTHR30250">
    <property type="entry name" value="PST FAMILY PREDICTED COLANIC ACID TRANSPORTER"/>
    <property type="match status" value="1"/>
</dbReference>
<evidence type="ECO:0000256" key="5">
    <source>
        <dbReference type="ARBA" id="ARBA00023136"/>
    </source>
</evidence>
<comment type="caution">
    <text evidence="7">The sequence shown here is derived from an EMBL/GenBank/DDBJ whole genome shotgun (WGS) entry which is preliminary data.</text>
</comment>
<dbReference type="RefSeq" id="WP_004294307.1">
    <property type="nucleotide sequence ID" value="NZ_AKBX01000004.1"/>
</dbReference>
<protein>
    <submittedName>
        <fullName evidence="7">Polysaccharide biosynthesis protein</fullName>
    </submittedName>
</protein>
<feature type="transmembrane region" description="Helical" evidence="6">
    <location>
        <begin position="88"/>
        <end position="116"/>
    </location>
</feature>
<feature type="transmembrane region" description="Helical" evidence="6">
    <location>
        <begin position="437"/>
        <end position="459"/>
    </location>
</feature>
<feature type="transmembrane region" description="Helical" evidence="6">
    <location>
        <begin position="408"/>
        <end position="425"/>
    </location>
</feature>
<gene>
    <name evidence="7" type="ORF">HMPREF1016_02248</name>
</gene>